<dbReference type="RefSeq" id="WP_167034973.1">
    <property type="nucleotide sequence ID" value="NZ_CP050177.1"/>
</dbReference>
<organism evidence="1 2">
    <name type="scientific">Streptomyces liangshanensis</name>
    <dbReference type="NCBI Taxonomy" id="2717324"/>
    <lineage>
        <taxon>Bacteria</taxon>
        <taxon>Bacillati</taxon>
        <taxon>Actinomycetota</taxon>
        <taxon>Actinomycetes</taxon>
        <taxon>Kitasatosporales</taxon>
        <taxon>Streptomycetaceae</taxon>
        <taxon>Streptomyces</taxon>
    </lineage>
</organism>
<gene>
    <name evidence="1" type="ORF">HA039_31050</name>
</gene>
<dbReference type="Proteomes" id="UP000501179">
    <property type="component" value="Chromosome"/>
</dbReference>
<dbReference type="KEGG" id="slia:HA039_31050"/>
<sequence length="71" mass="8135">MPVDRRVVLNRAVSVDSAIVRAHQHAAGAAMARWRVPRRRGRRRTRPDVVLADYDRTATLYLAGILIWSDR</sequence>
<keyword evidence="2" id="KW-1185">Reference proteome</keyword>
<protein>
    <submittedName>
        <fullName evidence="1">Uncharacterized protein</fullName>
    </submittedName>
</protein>
<reference evidence="1 2" key="1">
    <citation type="submission" date="2020-03" db="EMBL/GenBank/DDBJ databases">
        <title>A novel species.</title>
        <authorList>
            <person name="Gao J."/>
        </authorList>
    </citation>
    <scope>NUCLEOTIDE SEQUENCE [LARGE SCALE GENOMIC DNA]</scope>
    <source>
        <strain evidence="1 2">QMT-12</strain>
    </source>
</reference>
<evidence type="ECO:0000313" key="1">
    <source>
        <dbReference type="EMBL" id="QIQ06162.1"/>
    </source>
</evidence>
<dbReference type="AlphaFoldDB" id="A0A6G9H6J0"/>
<dbReference type="EMBL" id="CP050177">
    <property type="protein sequence ID" value="QIQ06162.1"/>
    <property type="molecule type" value="Genomic_DNA"/>
</dbReference>
<proteinExistence type="predicted"/>
<accession>A0A6G9H6J0</accession>
<name>A0A6G9H6J0_9ACTN</name>
<evidence type="ECO:0000313" key="2">
    <source>
        <dbReference type="Proteomes" id="UP000501179"/>
    </source>
</evidence>